<organism evidence="4 5">
    <name type="scientific">Lachancea lanzarotensis</name>
    <dbReference type="NCBI Taxonomy" id="1245769"/>
    <lineage>
        <taxon>Eukaryota</taxon>
        <taxon>Fungi</taxon>
        <taxon>Dikarya</taxon>
        <taxon>Ascomycota</taxon>
        <taxon>Saccharomycotina</taxon>
        <taxon>Saccharomycetes</taxon>
        <taxon>Saccharomycetales</taxon>
        <taxon>Saccharomycetaceae</taxon>
        <taxon>Lachancea</taxon>
    </lineage>
</organism>
<dbReference type="RefSeq" id="XP_022627235.1">
    <property type="nucleotide sequence ID" value="XM_022773739.1"/>
</dbReference>
<dbReference type="OrthoDB" id="2735536at2759"/>
<accession>A0A0C7N357</accession>
<evidence type="ECO:0000259" key="3">
    <source>
        <dbReference type="Pfam" id="PF01370"/>
    </source>
</evidence>
<evidence type="ECO:0000313" key="5">
    <source>
        <dbReference type="Proteomes" id="UP000054304"/>
    </source>
</evidence>
<comment type="similarity">
    <text evidence="2">Belongs to the NAD(P)-dependent epimerase/dehydratase family. Dihydroflavonol-4-reductase subfamily.</text>
</comment>
<evidence type="ECO:0000313" key="4">
    <source>
        <dbReference type="EMBL" id="CEP60997.1"/>
    </source>
</evidence>
<dbReference type="HOGENOM" id="CLU_007383_9_2_1"/>
<keyword evidence="1" id="KW-0560">Oxidoreductase</keyword>
<keyword evidence="5" id="KW-1185">Reference proteome</keyword>
<reference evidence="4 5" key="1">
    <citation type="submission" date="2014-12" db="EMBL/GenBank/DDBJ databases">
        <authorList>
            <person name="Neuveglise Cecile"/>
        </authorList>
    </citation>
    <scope>NUCLEOTIDE SEQUENCE [LARGE SCALE GENOMIC DNA]</scope>
    <source>
        <strain evidence="4 5">CBS 12615</strain>
    </source>
</reference>
<proteinExistence type="inferred from homology"/>
<dbReference type="GeneID" id="34684410"/>
<feature type="domain" description="NAD-dependent epimerase/dehydratase" evidence="3">
    <location>
        <begin position="5"/>
        <end position="263"/>
    </location>
</feature>
<evidence type="ECO:0000256" key="1">
    <source>
        <dbReference type="ARBA" id="ARBA00023002"/>
    </source>
</evidence>
<dbReference type="GO" id="GO:0016616">
    <property type="term" value="F:oxidoreductase activity, acting on the CH-OH group of donors, NAD or NADP as acceptor"/>
    <property type="evidence" value="ECO:0007669"/>
    <property type="project" value="TreeGrafter"/>
</dbReference>
<dbReference type="InterPro" id="IPR050425">
    <property type="entry name" value="NAD(P)_dehydrat-like"/>
</dbReference>
<dbReference type="PANTHER" id="PTHR10366">
    <property type="entry name" value="NAD DEPENDENT EPIMERASE/DEHYDRATASE"/>
    <property type="match status" value="1"/>
</dbReference>
<evidence type="ECO:0000256" key="2">
    <source>
        <dbReference type="ARBA" id="ARBA00023445"/>
    </source>
</evidence>
<dbReference type="InterPro" id="IPR001509">
    <property type="entry name" value="Epimerase_deHydtase"/>
</dbReference>
<dbReference type="AlphaFoldDB" id="A0A0C7N357"/>
<dbReference type="Pfam" id="PF01370">
    <property type="entry name" value="Epimerase"/>
    <property type="match status" value="1"/>
</dbReference>
<dbReference type="STRING" id="1245769.A0A0C7N357"/>
<sequence>MDEKVLVTGASGYIAMHIVNILQSERYHVVATVDSQQKADRISYAFEHYYPYAVLDVVIINDTATPNAFEDVFQKHPDIQHVIHTAPPASLGEGNTTESAYLTPATEGTRNVLESIRKFGTNVKRVVVTSSFSALMDLDRAGDPKCVISEESWNPITWEQAKDKDSKAYSASKKIAEQMVWKFYNDNKDSVGYTVTTVNPPYVFGPHVFEWGLESGEWNTTAEFIKKALDLTSKDHGPFIKPRGISCDVRDVALLHVLPLRNPDLAGKRLFPVNGTGIKQHSYEDGKFNLQRIVNILSATFPELENKLPAGSQVENQANIDQLARYNNDETCNLTGMEFKSFAVTLRDAANQIIKVQSKKD</sequence>
<dbReference type="Proteomes" id="UP000054304">
    <property type="component" value="Unassembled WGS sequence"/>
</dbReference>
<dbReference type="PANTHER" id="PTHR10366:SF564">
    <property type="entry name" value="STEROL-4-ALPHA-CARBOXYLATE 3-DEHYDROGENASE, DECARBOXYLATING"/>
    <property type="match status" value="1"/>
</dbReference>
<protein>
    <submittedName>
        <fullName evidence="4">LALA0S02e04434g1_1</fullName>
    </submittedName>
</protein>
<name>A0A0C7N357_9SACH</name>
<dbReference type="InterPro" id="IPR036291">
    <property type="entry name" value="NAD(P)-bd_dom_sf"/>
</dbReference>
<dbReference type="Gene3D" id="3.40.50.720">
    <property type="entry name" value="NAD(P)-binding Rossmann-like Domain"/>
    <property type="match status" value="1"/>
</dbReference>
<dbReference type="SUPFAM" id="SSF51735">
    <property type="entry name" value="NAD(P)-binding Rossmann-fold domains"/>
    <property type="match status" value="1"/>
</dbReference>
<gene>
    <name evidence="4" type="ORF">LALA0_S02e04434g</name>
</gene>
<dbReference type="EMBL" id="LN736361">
    <property type="protein sequence ID" value="CEP60997.1"/>
    <property type="molecule type" value="Genomic_DNA"/>
</dbReference>